<evidence type="ECO:0000313" key="2">
    <source>
        <dbReference type="EMBL" id="GAA4820246.1"/>
    </source>
</evidence>
<comment type="caution">
    <text evidence="2">The sequence shown here is derived from an EMBL/GenBank/DDBJ whole genome shotgun (WGS) entry which is preliminary data.</text>
</comment>
<reference evidence="3" key="1">
    <citation type="journal article" date="2019" name="Int. J. Syst. Evol. Microbiol.">
        <title>The Global Catalogue of Microorganisms (GCM) 10K type strain sequencing project: providing services to taxonomists for standard genome sequencing and annotation.</title>
        <authorList>
            <consortium name="The Broad Institute Genomics Platform"/>
            <consortium name="The Broad Institute Genome Sequencing Center for Infectious Disease"/>
            <person name="Wu L."/>
            <person name="Ma J."/>
        </authorList>
    </citation>
    <scope>NUCLEOTIDE SEQUENCE [LARGE SCALE GENOMIC DNA]</scope>
    <source>
        <strain evidence="3">JCM 18326</strain>
    </source>
</reference>
<dbReference type="SUPFAM" id="SSF49452">
    <property type="entry name" value="Starch-binding domain-like"/>
    <property type="match status" value="2"/>
</dbReference>
<dbReference type="InterPro" id="IPR013783">
    <property type="entry name" value="Ig-like_fold"/>
</dbReference>
<dbReference type="InterPro" id="IPR002044">
    <property type="entry name" value="CBM20"/>
</dbReference>
<dbReference type="Gene3D" id="2.60.40.10">
    <property type="entry name" value="Immunoglobulins"/>
    <property type="match status" value="3"/>
</dbReference>
<gene>
    <name evidence="2" type="ORF">GCM10023331_00770</name>
</gene>
<accession>A0ABP9CW96</accession>
<proteinExistence type="predicted"/>
<evidence type="ECO:0000259" key="1">
    <source>
        <dbReference type="SMART" id="SM01065"/>
    </source>
</evidence>
<protein>
    <recommendedName>
        <fullName evidence="1">CBM20 domain-containing protein</fullName>
    </recommendedName>
</protein>
<keyword evidence="3" id="KW-1185">Reference proteome</keyword>
<feature type="domain" description="CBM20" evidence="1">
    <location>
        <begin position="211"/>
        <end position="307"/>
    </location>
</feature>
<dbReference type="EMBL" id="BAABJX010000002">
    <property type="protein sequence ID" value="GAA4820246.1"/>
    <property type="molecule type" value="Genomic_DNA"/>
</dbReference>
<organism evidence="2 3">
    <name type="scientific">Algivirga pacifica</name>
    <dbReference type="NCBI Taxonomy" id="1162670"/>
    <lineage>
        <taxon>Bacteria</taxon>
        <taxon>Pseudomonadati</taxon>
        <taxon>Bacteroidota</taxon>
        <taxon>Cytophagia</taxon>
        <taxon>Cytophagales</taxon>
        <taxon>Flammeovirgaceae</taxon>
        <taxon>Algivirga</taxon>
    </lineage>
</organism>
<sequence>MVVVEELPENTPAESRLFVSGNFNYWDPGDTRFEMKKTEEGKYYYELPYGAGNVLYKITRGDWTSVEAGLCGGAIANRSVGYGEGDTVFIAIESWEDKGPTNCPQVTIQLEDLPPTHEPGEAIYIAGDFNAWDPGNDDFRLAQDENGKYAITLNKPDFGDEIQFKFTRGNWETVEVDTYGKPTSNHFFHFGFVDTLGMAVLNWKDRMQEEHVRVTFCVEEYPKYTPVSSNLFVASNLNNWDPMNGKFRMESQKDGTYTLDVYQKKGTFMEYKITRGGWSKVEKGEGLEEIPNRQVVFEKNDTLYLQVESWMDQDFLKQYLQLE</sequence>
<dbReference type="Proteomes" id="UP001500298">
    <property type="component" value="Unassembled WGS sequence"/>
</dbReference>
<name>A0ABP9CW96_9BACT</name>
<evidence type="ECO:0000313" key="3">
    <source>
        <dbReference type="Proteomes" id="UP001500298"/>
    </source>
</evidence>
<dbReference type="SMART" id="SM01065">
    <property type="entry name" value="CBM_2"/>
    <property type="match status" value="2"/>
</dbReference>
<feature type="domain" description="CBM20" evidence="1">
    <location>
        <begin position="105"/>
        <end position="196"/>
    </location>
</feature>
<dbReference type="InterPro" id="IPR013784">
    <property type="entry name" value="Carb-bd-like_fold"/>
</dbReference>